<proteinExistence type="predicted"/>
<evidence type="ECO:0000256" key="1">
    <source>
        <dbReference type="SAM" id="MobiDB-lite"/>
    </source>
</evidence>
<evidence type="ECO:0000313" key="3">
    <source>
        <dbReference type="Proteomes" id="UP000764110"/>
    </source>
</evidence>
<dbReference type="AlphaFoldDB" id="A0A9P8S601"/>
<protein>
    <submittedName>
        <fullName evidence="2">Uncharacterized protein</fullName>
    </submittedName>
</protein>
<sequence>MSASALDKVQKETRAQFGHDRPFPLAACASSVLGQRRRAIHRRHWPPCPRDAGLPRTESQLASALEPASSDLPRTATMARWHVIVESGRQPSALRPRRRRGASMSSYLTPSAMSRPLRLWLVTGLA</sequence>
<organism evidence="2 3">
    <name type="scientific">Metarhizium humberi</name>
    <dbReference type="NCBI Taxonomy" id="2596975"/>
    <lineage>
        <taxon>Eukaryota</taxon>
        <taxon>Fungi</taxon>
        <taxon>Dikarya</taxon>
        <taxon>Ascomycota</taxon>
        <taxon>Pezizomycotina</taxon>
        <taxon>Sordariomycetes</taxon>
        <taxon>Hypocreomycetidae</taxon>
        <taxon>Hypocreales</taxon>
        <taxon>Clavicipitaceae</taxon>
        <taxon>Metarhizium</taxon>
    </lineage>
</organism>
<accession>A0A9P8S601</accession>
<keyword evidence="3" id="KW-1185">Reference proteome</keyword>
<name>A0A9P8S601_9HYPO</name>
<feature type="region of interest" description="Disordered" evidence="1">
    <location>
        <begin position="44"/>
        <end position="70"/>
    </location>
</feature>
<dbReference type="EMBL" id="JACEFI010000015">
    <property type="protein sequence ID" value="KAH0594768.1"/>
    <property type="molecule type" value="Genomic_DNA"/>
</dbReference>
<dbReference type="Proteomes" id="UP000764110">
    <property type="component" value="Unassembled WGS sequence"/>
</dbReference>
<evidence type="ECO:0000313" key="2">
    <source>
        <dbReference type="EMBL" id="KAH0594768.1"/>
    </source>
</evidence>
<comment type="caution">
    <text evidence="2">The sequence shown here is derived from an EMBL/GenBank/DDBJ whole genome shotgun (WGS) entry which is preliminary data.</text>
</comment>
<reference evidence="2 3" key="1">
    <citation type="submission" date="2020-07" db="EMBL/GenBank/DDBJ databases">
        <title>Metarhizium humberi genome.</title>
        <authorList>
            <person name="Lysoe E."/>
        </authorList>
    </citation>
    <scope>NUCLEOTIDE SEQUENCE [LARGE SCALE GENOMIC DNA]</scope>
    <source>
        <strain evidence="2 3">ESALQ1638</strain>
    </source>
</reference>
<gene>
    <name evidence="2" type="ORF">MHUMG1_07603</name>
</gene>